<evidence type="ECO:0000313" key="1">
    <source>
        <dbReference type="EMBL" id="KAI4368098.1"/>
    </source>
</evidence>
<accession>A0ACB9QN55</accession>
<protein>
    <submittedName>
        <fullName evidence="1">Uncharacterized protein</fullName>
    </submittedName>
</protein>
<comment type="caution">
    <text evidence="1">The sequence shown here is derived from an EMBL/GenBank/DDBJ whole genome shotgun (WGS) entry which is preliminary data.</text>
</comment>
<gene>
    <name evidence="1" type="ORF">MLD38_016698</name>
</gene>
<evidence type="ECO:0000313" key="2">
    <source>
        <dbReference type="Proteomes" id="UP001057402"/>
    </source>
</evidence>
<organism evidence="1 2">
    <name type="scientific">Melastoma candidum</name>
    <dbReference type="NCBI Taxonomy" id="119954"/>
    <lineage>
        <taxon>Eukaryota</taxon>
        <taxon>Viridiplantae</taxon>
        <taxon>Streptophyta</taxon>
        <taxon>Embryophyta</taxon>
        <taxon>Tracheophyta</taxon>
        <taxon>Spermatophyta</taxon>
        <taxon>Magnoliopsida</taxon>
        <taxon>eudicotyledons</taxon>
        <taxon>Gunneridae</taxon>
        <taxon>Pentapetalae</taxon>
        <taxon>rosids</taxon>
        <taxon>malvids</taxon>
        <taxon>Myrtales</taxon>
        <taxon>Melastomataceae</taxon>
        <taxon>Melastomatoideae</taxon>
        <taxon>Melastomateae</taxon>
        <taxon>Melastoma</taxon>
    </lineage>
</organism>
<keyword evidence="2" id="KW-1185">Reference proteome</keyword>
<reference evidence="2" key="1">
    <citation type="journal article" date="2023" name="Front. Plant Sci.">
        <title>Chromosomal-level genome assembly of Melastoma candidum provides insights into trichome evolution.</title>
        <authorList>
            <person name="Zhong Y."/>
            <person name="Wu W."/>
            <person name="Sun C."/>
            <person name="Zou P."/>
            <person name="Liu Y."/>
            <person name="Dai S."/>
            <person name="Zhou R."/>
        </authorList>
    </citation>
    <scope>NUCLEOTIDE SEQUENCE [LARGE SCALE GENOMIC DNA]</scope>
</reference>
<name>A0ACB9QN55_9MYRT</name>
<dbReference type="EMBL" id="CM042884">
    <property type="protein sequence ID" value="KAI4368098.1"/>
    <property type="molecule type" value="Genomic_DNA"/>
</dbReference>
<dbReference type="Proteomes" id="UP001057402">
    <property type="component" value="Chromosome 5"/>
</dbReference>
<proteinExistence type="predicted"/>
<sequence length="357" mass="39731">MMMMAVLLRLRKGHCFPSAVVGVDLVIALVDCVIALFAFYQLLRIHSRSQQLGWNRQKVFHFLTGCSNLGYFVYFVLTLAASCNGWQFWPPYSFVLMASPAILFFTSFLLLLSFWVDLCHQANDEDEDEECSSRVTLLQSPLSKPGSSNPDVQSRCLPFHCFRVRSRQRIVVLAACLLFAAMILVAIGIGVGEGSTYLDLIPKIYVSLLAILVFLLGGALACYGFLICSRMRRVRSESASSEMWKVGGLSVVSPLCFTMSSVVALLPDSPVLYVLEQQDSNAYMISLLILYYFVGSSIPSAFLLWVMRELPQPLSPSIREEPATIAFITDHSVSVHCPPQWTTALNSQNQVPRSSPI</sequence>